<accession>A0A7W7I9A0</accession>
<evidence type="ECO:0000256" key="2">
    <source>
        <dbReference type="ARBA" id="ARBA00023315"/>
    </source>
</evidence>
<dbReference type="EMBL" id="BAAAHD010000002">
    <property type="protein sequence ID" value="GAA0545966.1"/>
    <property type="molecule type" value="Genomic_DNA"/>
</dbReference>
<dbReference type="CDD" id="cd04301">
    <property type="entry name" value="NAT_SF"/>
    <property type="match status" value="1"/>
</dbReference>
<dbReference type="Proteomes" id="UP001501427">
    <property type="component" value="Unassembled WGS sequence"/>
</dbReference>
<dbReference type="PANTHER" id="PTHR43877:SF1">
    <property type="entry name" value="ACETYLTRANSFERASE"/>
    <property type="match status" value="1"/>
</dbReference>
<feature type="domain" description="N-acetyltransferase" evidence="3">
    <location>
        <begin position="1"/>
        <end position="152"/>
    </location>
</feature>
<evidence type="ECO:0000256" key="1">
    <source>
        <dbReference type="ARBA" id="ARBA00022679"/>
    </source>
</evidence>
<reference evidence="5 6" key="2">
    <citation type="submission" date="2020-08" db="EMBL/GenBank/DDBJ databases">
        <title>Sequencing the genomes of 1000 actinobacteria strains.</title>
        <authorList>
            <person name="Klenk H.-P."/>
        </authorList>
    </citation>
    <scope>NUCLEOTIDE SEQUENCE [LARGE SCALE GENOMIC DNA]</scope>
    <source>
        <strain evidence="5 6">DSM 44772</strain>
    </source>
</reference>
<dbReference type="InterPro" id="IPR050832">
    <property type="entry name" value="Bact_Acetyltransf"/>
</dbReference>
<dbReference type="RefSeq" id="WP_184880062.1">
    <property type="nucleotide sequence ID" value="NZ_BAAAHD010000002.1"/>
</dbReference>
<proteinExistence type="predicted"/>
<dbReference type="InterPro" id="IPR016181">
    <property type="entry name" value="Acyl_CoA_acyltransferase"/>
</dbReference>
<evidence type="ECO:0000259" key="3">
    <source>
        <dbReference type="PROSITE" id="PS51186"/>
    </source>
</evidence>
<evidence type="ECO:0000313" key="6">
    <source>
        <dbReference type="Proteomes" id="UP000549343"/>
    </source>
</evidence>
<keyword evidence="2" id="KW-0012">Acyltransferase</keyword>
<name>A0A7W7I9A0_9ACTN</name>
<dbReference type="PROSITE" id="PS51186">
    <property type="entry name" value="GNAT"/>
    <property type="match status" value="1"/>
</dbReference>
<dbReference type="Pfam" id="PF00583">
    <property type="entry name" value="Acetyltransf_1"/>
    <property type="match status" value="1"/>
</dbReference>
<dbReference type="AlphaFoldDB" id="A0A7W7I9A0"/>
<sequence length="152" mass="17282">MEIRRIHEGEGETVGGLWDRMCREIEDGGPLTEQGRRNLSRMLAMSAWHRDAFCLVAVENDRIIGFVNGRTTDEDGLLPGLTGEIDSLYVVPEQRDKGISRSLAEAAIGWLRDQDVHTIRYLSCADATDDHRFWQALGFERDMVCLSLYRPD</sequence>
<reference evidence="4" key="3">
    <citation type="submission" date="2023-12" db="EMBL/GenBank/DDBJ databases">
        <authorList>
            <person name="Sun Q."/>
            <person name="Inoue M."/>
        </authorList>
    </citation>
    <scope>NUCLEOTIDE SEQUENCE</scope>
    <source>
        <strain evidence="4">JCM 10667</strain>
    </source>
</reference>
<dbReference type="Gene3D" id="3.40.630.30">
    <property type="match status" value="1"/>
</dbReference>
<dbReference type="GO" id="GO:0016747">
    <property type="term" value="F:acyltransferase activity, transferring groups other than amino-acyl groups"/>
    <property type="evidence" value="ECO:0007669"/>
    <property type="project" value="InterPro"/>
</dbReference>
<evidence type="ECO:0000313" key="7">
    <source>
        <dbReference type="Proteomes" id="UP001501427"/>
    </source>
</evidence>
<keyword evidence="7" id="KW-1185">Reference proteome</keyword>
<dbReference type="Proteomes" id="UP000549343">
    <property type="component" value="Unassembled WGS sequence"/>
</dbReference>
<organism evidence="5 6">
    <name type="scientific">Actinomadura livida</name>
    <dbReference type="NCBI Taxonomy" id="79909"/>
    <lineage>
        <taxon>Bacteria</taxon>
        <taxon>Bacillati</taxon>
        <taxon>Actinomycetota</taxon>
        <taxon>Actinomycetes</taxon>
        <taxon>Streptosporangiales</taxon>
        <taxon>Thermomonosporaceae</taxon>
        <taxon>Actinomadura</taxon>
    </lineage>
</organism>
<dbReference type="InterPro" id="IPR000182">
    <property type="entry name" value="GNAT_dom"/>
</dbReference>
<reference evidence="4 7" key="1">
    <citation type="journal article" date="2019" name="Int. J. Syst. Evol. Microbiol.">
        <title>The Global Catalogue of Microorganisms (GCM) 10K type strain sequencing project: providing services to taxonomists for standard genome sequencing and annotation.</title>
        <authorList>
            <consortium name="The Broad Institute Genomics Platform"/>
            <consortium name="The Broad Institute Genome Sequencing Center for Infectious Disease"/>
            <person name="Wu L."/>
            <person name="Ma J."/>
        </authorList>
    </citation>
    <scope>NUCLEOTIDE SEQUENCE [LARGE SCALE GENOMIC DNA]</scope>
    <source>
        <strain evidence="4 7">JCM 10667</strain>
    </source>
</reference>
<comment type="caution">
    <text evidence="5">The sequence shown here is derived from an EMBL/GenBank/DDBJ whole genome shotgun (WGS) entry which is preliminary data.</text>
</comment>
<keyword evidence="1 5" id="KW-0808">Transferase</keyword>
<dbReference type="SUPFAM" id="SSF55729">
    <property type="entry name" value="Acyl-CoA N-acyltransferases (Nat)"/>
    <property type="match status" value="1"/>
</dbReference>
<dbReference type="EMBL" id="JACHMV010000001">
    <property type="protein sequence ID" value="MBB4772548.1"/>
    <property type="molecule type" value="Genomic_DNA"/>
</dbReference>
<evidence type="ECO:0000313" key="4">
    <source>
        <dbReference type="EMBL" id="GAA0545966.1"/>
    </source>
</evidence>
<protein>
    <submittedName>
        <fullName evidence="5">GNAT superfamily N-acetyltransferase</fullName>
    </submittedName>
</protein>
<gene>
    <name evidence="5" type="ORF">F4557_000966</name>
    <name evidence="4" type="ORF">GCM10009546_05030</name>
</gene>
<dbReference type="PANTHER" id="PTHR43877">
    <property type="entry name" value="AMINOALKYLPHOSPHONATE N-ACETYLTRANSFERASE-RELATED-RELATED"/>
    <property type="match status" value="1"/>
</dbReference>
<evidence type="ECO:0000313" key="5">
    <source>
        <dbReference type="EMBL" id="MBB4772548.1"/>
    </source>
</evidence>